<dbReference type="InterPro" id="IPR036691">
    <property type="entry name" value="Endo/exonu/phosph_ase_sf"/>
</dbReference>
<dbReference type="InterPro" id="IPR005135">
    <property type="entry name" value="Endo/exonuclease/phosphatase"/>
</dbReference>
<dbReference type="PANTHER" id="PTHR47027">
    <property type="entry name" value="REVERSE TRANSCRIPTASE DOMAIN-CONTAINING PROTEIN"/>
    <property type="match status" value="1"/>
</dbReference>
<evidence type="ECO:0000259" key="3">
    <source>
        <dbReference type="Pfam" id="PF03372"/>
    </source>
</evidence>
<dbReference type="SUPFAM" id="SSF56219">
    <property type="entry name" value="DNase I-like"/>
    <property type="match status" value="1"/>
</dbReference>
<feature type="region of interest" description="Disordered" evidence="1">
    <location>
        <begin position="1"/>
        <end position="94"/>
    </location>
</feature>
<accession>A0A8H6Y5H2</accession>
<dbReference type="EMBL" id="JACAZH010000011">
    <property type="protein sequence ID" value="KAF7354570.1"/>
    <property type="molecule type" value="Genomic_DNA"/>
</dbReference>
<evidence type="ECO:0000313" key="5">
    <source>
        <dbReference type="Proteomes" id="UP000623467"/>
    </source>
</evidence>
<keyword evidence="4" id="KW-0695">RNA-directed DNA polymerase</keyword>
<dbReference type="GO" id="GO:0003964">
    <property type="term" value="F:RNA-directed DNA polymerase activity"/>
    <property type="evidence" value="ECO:0007669"/>
    <property type="project" value="UniProtKB-KW"/>
</dbReference>
<sequence length="1669" mass="186619">MSASRANSEPPNQIRAIKPLPKIKLRGPRPEGDDAPPHDAGPLRTQSQPPEDGGSTQRGSTVPAPATVRPTVPTFTQDQAPPPSSSDRSMVAQTQRTFAARASTSTTPLTRTDSIHSITEPAPSDLEVYTQAGLKWPPKGERAKERDERTEANFLVVGMLLLAQQKAVDNLHATIDANYAEILHRLEDMQHGGAVLGSDSGLTDIVLENRGAIENLTHTVNDLQDTQTEFYSFRREARNDIANVRNSAKPLSALPSIRRRVEESPERVQGSNKRARTEDESQADKDRHSDSRHAQTIQNDVHFWPVDVKKAAEKNGPRRIASRALELANIDLDHMYSARGVSGVRDTISIRFRELPQAEAFIRAVRQEPEGMKGRNAKLASESATHAKGKAKQVEEFCLRILAWNIHGRLALKLTDEEIIEMIKANDITIFQETFLRPGDENCVDLPRGYSIVSMARPKTADFQQAWGGLAAVISDSVEYTVRHDLSAPDMIVIEFDALFLIGVYLPPPGSPWNQWADTDPEQRLEQVVTLCSATSKYVVVEGDLNGRVGDKTPAGAPLGRCSLDPVVNTRGRWILRLCKDCGLTIVNGTVKEEAFPGAFTSFQPLGRTVIDFALVSNALVDFLPDKSLRVRDAADWSDHSQLWFEVPVRGAKRYRVPKPKSIPIQLGPETDLDRAAARLLTLSVSAEDAARQLYGPVTTQSDPISVYVAATCRDAGKPYSKAGFALYWGPSNSANTMLRIDQGSESRGCASCRAARNSAGAQGLLADYLHVVATRNPHLLLLGWAGEYAMTFERDSCPRRPTPPALDWNKAQLNPHALAAQPMAQEARWSLPQVDSVSFNADHAVAATIAIPKVSTTIPEINEYKKRTPTEISVDEVEDPGDSHRGRRREREMLRKNLVALLGCETGREFWDLIRSWTDERPSRPQVSLDQLHDSFKARLNPPAVMPAHFDAELHETLALMSATIPACTIDSTPEGFFSRRVTDEDIVRLKKKLREKGTRSAHGIDLITYSRIMKIPNDALRDLIQTCVDLRSAPQQWLVTILIGVLKAGKAVDDPESYRLIGLECCLLKCMTLLFDDRLREWGLVNKIVPPTQNGFQPKRRTDDNSFILRCAIDRARAEGKTLYVFFADMTNAFPTTDIATLWNLLYTAGVGGPWFDWIRMVYARMSYIVRSDGAYSAAFRSLIGLLTGDTASPGFWNVYAADLKLPVHDSDIRLNGRPVNQLEQADDEAMFSTEAWTLQAKMDYFYNWSCRKFMFISPPKSEGMIFGPLPAVLPVFRVGPDAVQIVPRHKYVGVWFTSTHHNIFAAHYAEKASKARRLANATFARVKSHLGSLPMKEGLQLYMSRVDCYLISGGEIALDVDSSLVDEMVEIQQSYLRRLLGLNSSSMLSVLYTETGQVPIKIRRLLRALSRLRYLLTLPDSEDRIARDALLDSLALFRARKASWIGDIALVLQRLPTPILVTAEDLSNDDSVKAITERVLEVLDADLQCDIDTFERTHLLRDRVERISEGEDQFRLGLVTRRRRHYLDIVVPAHRKAITRLMLSDHNLSVERLRYPGRYRAAAPRDLRLCRFCRGAVEDEAHALLVCTAHPGLRLLRETFLRDVMVEIRGIEGRWSADRPYDFLKLLLSSRKTTARLAKFVADVMAIYDSHPRYIPAVLYLPPLRT</sequence>
<protein>
    <submittedName>
        <fullName evidence="4">Reverse transcriptase domain-containing protein</fullName>
    </submittedName>
</protein>
<evidence type="ECO:0000313" key="4">
    <source>
        <dbReference type="EMBL" id="KAF7354570.1"/>
    </source>
</evidence>
<feature type="region of interest" description="Disordered" evidence="1">
    <location>
        <begin position="255"/>
        <end position="298"/>
    </location>
</feature>
<feature type="compositionally biased region" description="Basic and acidic residues" evidence="1">
    <location>
        <begin position="275"/>
        <end position="293"/>
    </location>
</feature>
<dbReference type="CDD" id="cd01650">
    <property type="entry name" value="RT_nLTR_like"/>
    <property type="match status" value="1"/>
</dbReference>
<dbReference type="OrthoDB" id="3051112at2759"/>
<feature type="domain" description="Reverse transcriptase" evidence="2">
    <location>
        <begin position="1057"/>
        <end position="1282"/>
    </location>
</feature>
<feature type="domain" description="Endonuclease/exonuclease/phosphatase" evidence="3">
    <location>
        <begin position="403"/>
        <end position="640"/>
    </location>
</feature>
<dbReference type="Gene3D" id="3.60.10.10">
    <property type="entry name" value="Endonuclease/exonuclease/phosphatase"/>
    <property type="match status" value="1"/>
</dbReference>
<feature type="compositionally biased region" description="Polar residues" evidence="1">
    <location>
        <begin position="1"/>
        <end position="11"/>
    </location>
</feature>
<dbReference type="Proteomes" id="UP000623467">
    <property type="component" value="Unassembled WGS sequence"/>
</dbReference>
<proteinExistence type="predicted"/>
<feature type="compositionally biased region" description="Polar residues" evidence="1">
    <location>
        <begin position="44"/>
        <end position="60"/>
    </location>
</feature>
<feature type="compositionally biased region" description="Low complexity" evidence="1">
    <location>
        <begin position="61"/>
        <end position="74"/>
    </location>
</feature>
<keyword evidence="5" id="KW-1185">Reference proteome</keyword>
<keyword evidence="4" id="KW-0548">Nucleotidyltransferase</keyword>
<organism evidence="4 5">
    <name type="scientific">Mycena sanguinolenta</name>
    <dbReference type="NCBI Taxonomy" id="230812"/>
    <lineage>
        <taxon>Eukaryota</taxon>
        <taxon>Fungi</taxon>
        <taxon>Dikarya</taxon>
        <taxon>Basidiomycota</taxon>
        <taxon>Agaricomycotina</taxon>
        <taxon>Agaricomycetes</taxon>
        <taxon>Agaricomycetidae</taxon>
        <taxon>Agaricales</taxon>
        <taxon>Marasmiineae</taxon>
        <taxon>Mycenaceae</taxon>
        <taxon>Mycena</taxon>
    </lineage>
</organism>
<evidence type="ECO:0000259" key="2">
    <source>
        <dbReference type="Pfam" id="PF00078"/>
    </source>
</evidence>
<dbReference type="InterPro" id="IPR000477">
    <property type="entry name" value="RT_dom"/>
</dbReference>
<evidence type="ECO:0000256" key="1">
    <source>
        <dbReference type="SAM" id="MobiDB-lite"/>
    </source>
</evidence>
<comment type="caution">
    <text evidence="4">The sequence shown here is derived from an EMBL/GenBank/DDBJ whole genome shotgun (WGS) entry which is preliminary data.</text>
</comment>
<gene>
    <name evidence="4" type="ORF">MSAN_01370100</name>
</gene>
<name>A0A8H6Y5H2_9AGAR</name>
<reference evidence="4" key="1">
    <citation type="submission" date="2020-05" db="EMBL/GenBank/DDBJ databases">
        <title>Mycena genomes resolve the evolution of fungal bioluminescence.</title>
        <authorList>
            <person name="Tsai I.J."/>
        </authorList>
    </citation>
    <scope>NUCLEOTIDE SEQUENCE</scope>
    <source>
        <strain evidence="4">160909Yilan</strain>
    </source>
</reference>
<dbReference type="Pfam" id="PF00078">
    <property type="entry name" value="RVT_1"/>
    <property type="match status" value="1"/>
</dbReference>
<feature type="compositionally biased region" description="Basic and acidic residues" evidence="1">
    <location>
        <begin position="28"/>
        <end position="37"/>
    </location>
</feature>
<dbReference type="Pfam" id="PF03372">
    <property type="entry name" value="Exo_endo_phos"/>
    <property type="match status" value="1"/>
</dbReference>
<dbReference type="PANTHER" id="PTHR47027:SF20">
    <property type="entry name" value="REVERSE TRANSCRIPTASE-LIKE PROTEIN WITH RNA-DIRECTED DNA POLYMERASE DOMAIN"/>
    <property type="match status" value="1"/>
</dbReference>
<keyword evidence="4" id="KW-0808">Transferase</keyword>